<evidence type="ECO:0000313" key="2">
    <source>
        <dbReference type="Proteomes" id="UP001370758"/>
    </source>
</evidence>
<keyword evidence="2" id="KW-1185">Reference proteome</keyword>
<dbReference type="InterPro" id="IPR021109">
    <property type="entry name" value="Peptidase_aspartic_dom_sf"/>
</dbReference>
<dbReference type="AlphaFoldDB" id="A0AAV9VQ69"/>
<evidence type="ECO:0000313" key="1">
    <source>
        <dbReference type="EMBL" id="KAK6495028.1"/>
    </source>
</evidence>
<dbReference type="SUPFAM" id="SSF50630">
    <property type="entry name" value="Acid proteases"/>
    <property type="match status" value="1"/>
</dbReference>
<comment type="caution">
    <text evidence="1">The sequence shown here is derived from an EMBL/GenBank/DDBJ whole genome shotgun (WGS) entry which is preliminary data.</text>
</comment>
<reference evidence="1 2" key="1">
    <citation type="submission" date="2023-08" db="EMBL/GenBank/DDBJ databases">
        <authorList>
            <person name="Palmer J.M."/>
        </authorList>
    </citation>
    <scope>NUCLEOTIDE SEQUENCE [LARGE SCALE GENOMIC DNA]</scope>
    <source>
        <strain evidence="1 2">TWF481</strain>
    </source>
</reference>
<name>A0AAV9VQ69_9PEZI</name>
<protein>
    <recommendedName>
        <fullName evidence="3">Peptidase A1 domain-containing protein</fullName>
    </recommendedName>
</protein>
<sequence length="480" mass="52828">MSWLALEKFFVTQAYILIVFALAGGTSGAALGKQVWPREPVDDRAPSASPNGQVDIPVFRTKSGYWYTNIRAKFLTEDRKPVPQEDPVLRLAISTGDISTWAESYSTLSGNKTEVSWPNEGEWPEESVFSNVGGLWTESYPSISQRYPETRDKRRDLPYASSEQSVLFNFTAHDSPNAPTLYSGYAVRIVQDESGAIDDLDGRWGFAGIGGQGRQGVADDFPEGALKDWGTFATYFTTESNKKPLLQLNVDPEEGDKSKYSPVQGRKGAAGDGGLVWVTCSLDEGYQDYWAVAIHSIAIGDTRYETSVGPGDGSPPLELTKGRLDLPAIAEGSQRPVYHVLDSANTWTRINPVIAYNIYEKIESSIVSGGTYYLPCAITRKEIPDLYFDMTGTNGTAVGVNTYPVVQVPMPQTGFAVQHYPHPEKPEYCAGTIQNAVPGEPGTLGQWFFKSFYVVFKSTPDPDTSLEVEQWRRVGFAPLN</sequence>
<organism evidence="1 2">
    <name type="scientific">Arthrobotrys musiformis</name>
    <dbReference type="NCBI Taxonomy" id="47236"/>
    <lineage>
        <taxon>Eukaryota</taxon>
        <taxon>Fungi</taxon>
        <taxon>Dikarya</taxon>
        <taxon>Ascomycota</taxon>
        <taxon>Pezizomycotina</taxon>
        <taxon>Orbiliomycetes</taxon>
        <taxon>Orbiliales</taxon>
        <taxon>Orbiliaceae</taxon>
        <taxon>Arthrobotrys</taxon>
    </lineage>
</organism>
<dbReference type="Proteomes" id="UP001370758">
    <property type="component" value="Unassembled WGS sequence"/>
</dbReference>
<dbReference type="EMBL" id="JAVHJL010000013">
    <property type="protein sequence ID" value="KAK6495028.1"/>
    <property type="molecule type" value="Genomic_DNA"/>
</dbReference>
<dbReference type="Gene3D" id="2.40.70.10">
    <property type="entry name" value="Acid Proteases"/>
    <property type="match status" value="1"/>
</dbReference>
<accession>A0AAV9VQ69</accession>
<proteinExistence type="predicted"/>
<evidence type="ECO:0008006" key="3">
    <source>
        <dbReference type="Google" id="ProtNLM"/>
    </source>
</evidence>
<gene>
    <name evidence="1" type="ORF">TWF481_003056</name>
</gene>